<comment type="caution">
    <text evidence="2">The sequence shown here is derived from an EMBL/GenBank/DDBJ whole genome shotgun (WGS) entry which is preliminary data.</text>
</comment>
<proteinExistence type="predicted"/>
<organism evidence="2 3">
    <name type="scientific">Rhizobium puerariae</name>
    <dbReference type="NCBI Taxonomy" id="1585791"/>
    <lineage>
        <taxon>Bacteria</taxon>
        <taxon>Pseudomonadati</taxon>
        <taxon>Pseudomonadota</taxon>
        <taxon>Alphaproteobacteria</taxon>
        <taxon>Hyphomicrobiales</taxon>
        <taxon>Rhizobiaceae</taxon>
        <taxon>Rhizobium/Agrobacterium group</taxon>
        <taxon>Rhizobium</taxon>
    </lineage>
</organism>
<protein>
    <submittedName>
        <fullName evidence="2">Uncharacterized protein</fullName>
    </submittedName>
</protein>
<accession>A0ABV6AHA1</accession>
<feature type="region of interest" description="Disordered" evidence="1">
    <location>
        <begin position="1"/>
        <end position="23"/>
    </location>
</feature>
<keyword evidence="3" id="KW-1185">Reference proteome</keyword>
<dbReference type="EMBL" id="JBHMAA010000011">
    <property type="protein sequence ID" value="MFB9949063.1"/>
    <property type="molecule type" value="Genomic_DNA"/>
</dbReference>
<sequence length="58" mass="6113">MVANAELRPIHSPYGHCAGGPGRFPREMQQVSAAVEELLAGRRDPGPACEAPACGINR</sequence>
<evidence type="ECO:0000313" key="2">
    <source>
        <dbReference type="EMBL" id="MFB9949063.1"/>
    </source>
</evidence>
<name>A0ABV6AHA1_9HYPH</name>
<evidence type="ECO:0000256" key="1">
    <source>
        <dbReference type="SAM" id="MobiDB-lite"/>
    </source>
</evidence>
<reference evidence="2 3" key="1">
    <citation type="submission" date="2024-09" db="EMBL/GenBank/DDBJ databases">
        <authorList>
            <person name="Sun Q."/>
            <person name="Mori K."/>
        </authorList>
    </citation>
    <scope>NUCLEOTIDE SEQUENCE [LARGE SCALE GENOMIC DNA]</scope>
    <source>
        <strain evidence="2 3">TBRC 4938</strain>
    </source>
</reference>
<evidence type="ECO:0000313" key="3">
    <source>
        <dbReference type="Proteomes" id="UP001589692"/>
    </source>
</evidence>
<gene>
    <name evidence="2" type="ORF">ACFFP0_09410</name>
</gene>
<dbReference type="RefSeq" id="WP_377259503.1">
    <property type="nucleotide sequence ID" value="NZ_JBHMAA010000011.1"/>
</dbReference>
<dbReference type="Proteomes" id="UP001589692">
    <property type="component" value="Unassembled WGS sequence"/>
</dbReference>